<evidence type="ECO:0000313" key="1">
    <source>
        <dbReference type="EMBL" id="UYV84363.1"/>
    </source>
</evidence>
<sequence length="209" mass="23102">MSGHVMVGLASIEKAEHLVEKGLTISNTFHRAFPYRRKVEKIILGNLPITVREEDIIEALRPYYRVVSLAYKVVSCNGYTWTTGNREAFDLLNEGRKLRQLPAKLVIISKGESTLAYITYGALSDRGLEGYGPILLPSANYRVLASILLRRFKPHLPALVPECQTYAVLERSPSWNIAQITDAVEEATAGGSPLAVVCVDLESTWIAAS</sequence>
<dbReference type="EMBL" id="CP092886">
    <property type="protein sequence ID" value="UYV84363.1"/>
    <property type="molecule type" value="Genomic_DNA"/>
</dbReference>
<organism evidence="1 2">
    <name type="scientific">Cordylochernes scorpioides</name>
    <dbReference type="NCBI Taxonomy" id="51811"/>
    <lineage>
        <taxon>Eukaryota</taxon>
        <taxon>Metazoa</taxon>
        <taxon>Ecdysozoa</taxon>
        <taxon>Arthropoda</taxon>
        <taxon>Chelicerata</taxon>
        <taxon>Arachnida</taxon>
        <taxon>Pseudoscorpiones</taxon>
        <taxon>Cheliferoidea</taxon>
        <taxon>Chernetidae</taxon>
        <taxon>Cordylochernes</taxon>
    </lineage>
</organism>
<proteinExistence type="predicted"/>
<protein>
    <submittedName>
        <fullName evidence="1">Uncharacterized protein</fullName>
    </submittedName>
</protein>
<keyword evidence="2" id="KW-1185">Reference proteome</keyword>
<dbReference type="Proteomes" id="UP001235939">
    <property type="component" value="Chromosome X"/>
</dbReference>
<accession>A0ABY6LT78</accession>
<name>A0ABY6LT78_9ARAC</name>
<reference evidence="1 2" key="1">
    <citation type="submission" date="2022-03" db="EMBL/GenBank/DDBJ databases">
        <title>A chromosomal length assembly of Cordylochernes scorpioides.</title>
        <authorList>
            <person name="Zeh D."/>
            <person name="Zeh J."/>
        </authorList>
    </citation>
    <scope>NUCLEOTIDE SEQUENCE [LARGE SCALE GENOMIC DNA]</scope>
    <source>
        <strain evidence="1">IN4F17</strain>
        <tissue evidence="1">Whole Body</tissue>
    </source>
</reference>
<gene>
    <name evidence="1" type="ORF">LAZ67_X001940</name>
</gene>
<evidence type="ECO:0000313" key="2">
    <source>
        <dbReference type="Proteomes" id="UP001235939"/>
    </source>
</evidence>